<dbReference type="PANTHER" id="PTHR46124">
    <property type="entry name" value="D-AMINOACYL-TRNA DEACYLASE"/>
    <property type="match status" value="1"/>
</dbReference>
<proteinExistence type="inferred from homology"/>
<dbReference type="PROSITE" id="PS01090">
    <property type="entry name" value="TATD_2"/>
    <property type="match status" value="1"/>
</dbReference>
<evidence type="ECO:0000256" key="2">
    <source>
        <dbReference type="ARBA" id="ARBA00022723"/>
    </source>
</evidence>
<dbReference type="GO" id="GO:0005829">
    <property type="term" value="C:cytosol"/>
    <property type="evidence" value="ECO:0007669"/>
    <property type="project" value="TreeGrafter"/>
</dbReference>
<keyword evidence="3" id="KW-0378">Hydrolase</keyword>
<keyword evidence="6" id="KW-1185">Reference proteome</keyword>
<dbReference type="InterPro" id="IPR001130">
    <property type="entry name" value="TatD-like"/>
</dbReference>
<comment type="similarity">
    <text evidence="1">Belongs to the metallo-dependent hydrolases superfamily. TatD-type hydrolase family.</text>
</comment>
<dbReference type="AlphaFoldDB" id="A0A1H2PVW5"/>
<feature type="binding site" evidence="4">
    <location>
        <position position="6"/>
    </location>
    <ligand>
        <name>a divalent metal cation</name>
        <dbReference type="ChEBI" id="CHEBI:60240"/>
        <label>1</label>
    </ligand>
</feature>
<evidence type="ECO:0000256" key="1">
    <source>
        <dbReference type="ARBA" id="ARBA00009275"/>
    </source>
</evidence>
<dbReference type="GO" id="GO:0004536">
    <property type="term" value="F:DNA nuclease activity"/>
    <property type="evidence" value="ECO:0007669"/>
    <property type="project" value="InterPro"/>
</dbReference>
<organism evidence="5 6">
    <name type="scientific">Chitinasiproducens palmae</name>
    <dbReference type="NCBI Taxonomy" id="1770053"/>
    <lineage>
        <taxon>Bacteria</taxon>
        <taxon>Pseudomonadati</taxon>
        <taxon>Pseudomonadota</taxon>
        <taxon>Betaproteobacteria</taxon>
        <taxon>Burkholderiales</taxon>
        <taxon>Burkholderiaceae</taxon>
        <taxon>Chitinasiproducens</taxon>
    </lineage>
</organism>
<feature type="binding site" evidence="4">
    <location>
        <position position="206"/>
    </location>
    <ligand>
        <name>a divalent metal cation</name>
        <dbReference type="ChEBI" id="CHEBI:60240"/>
        <label>1</label>
    </ligand>
</feature>
<dbReference type="GO" id="GO:0046872">
    <property type="term" value="F:metal ion binding"/>
    <property type="evidence" value="ECO:0007669"/>
    <property type="project" value="UniProtKB-KW"/>
</dbReference>
<dbReference type="Proteomes" id="UP000243719">
    <property type="component" value="Unassembled WGS sequence"/>
</dbReference>
<dbReference type="STRING" id="1770053.SAMN05216551_11753"/>
<dbReference type="Pfam" id="PF01026">
    <property type="entry name" value="TatD_DNase"/>
    <property type="match status" value="1"/>
</dbReference>
<reference evidence="6" key="1">
    <citation type="submission" date="2016-09" db="EMBL/GenBank/DDBJ databases">
        <authorList>
            <person name="Varghese N."/>
            <person name="Submissions S."/>
        </authorList>
    </citation>
    <scope>NUCLEOTIDE SEQUENCE [LARGE SCALE GENOMIC DNA]</scope>
    <source>
        <strain evidence="6">JS23</strain>
    </source>
</reference>
<dbReference type="OrthoDB" id="9810005at2"/>
<evidence type="ECO:0000256" key="3">
    <source>
        <dbReference type="ARBA" id="ARBA00022801"/>
    </source>
</evidence>
<dbReference type="InterPro" id="IPR018228">
    <property type="entry name" value="DNase_TatD-rel_CS"/>
</dbReference>
<feature type="binding site" evidence="4">
    <location>
        <position position="91"/>
    </location>
    <ligand>
        <name>a divalent metal cation</name>
        <dbReference type="ChEBI" id="CHEBI:60240"/>
        <label>1</label>
    </ligand>
</feature>
<gene>
    <name evidence="5" type="ORF">SAMN05216551_11753</name>
</gene>
<dbReference type="PROSITE" id="PS01091">
    <property type="entry name" value="TATD_3"/>
    <property type="match status" value="1"/>
</dbReference>
<dbReference type="EMBL" id="FNLO01000017">
    <property type="protein sequence ID" value="SDV51448.1"/>
    <property type="molecule type" value="Genomic_DNA"/>
</dbReference>
<dbReference type="InterPro" id="IPR032466">
    <property type="entry name" value="Metal_Hydrolase"/>
</dbReference>
<sequence>MYVDSHCHIYFEGLVERLPELLDNMRSREVTHALCASVDLETFPQVLAVAEAAPNVYASVGVHPDHEHAAEPDVEQLVALAEHPKVVAIGETGLDYYRLGERTIADMEWQRDRFRRHIRASRACGKPLIIHTRAAAEDTLRLMREEHADQAGGVMHCFTESWEVAEAALELGFYISISGIVTFKSAAALQDVARRVPADRLLIETDSPYLAPVPYRGKTNEPSYVSHVGAFVAALRGVAPAQLGQTTTDNFFRLFSKAA</sequence>
<evidence type="ECO:0000313" key="6">
    <source>
        <dbReference type="Proteomes" id="UP000243719"/>
    </source>
</evidence>
<feature type="binding site" evidence="4">
    <location>
        <position position="8"/>
    </location>
    <ligand>
        <name>a divalent metal cation</name>
        <dbReference type="ChEBI" id="CHEBI:60240"/>
        <label>1</label>
    </ligand>
</feature>
<name>A0A1H2PVW5_9BURK</name>
<dbReference type="Gene3D" id="3.20.20.140">
    <property type="entry name" value="Metal-dependent hydrolases"/>
    <property type="match status" value="1"/>
</dbReference>
<dbReference type="FunFam" id="3.20.20.140:FF:000005">
    <property type="entry name" value="TatD family hydrolase"/>
    <property type="match status" value="1"/>
</dbReference>
<dbReference type="InterPro" id="IPR015991">
    <property type="entry name" value="TatD/YcfH-like"/>
</dbReference>
<feature type="binding site" evidence="4">
    <location>
        <position position="131"/>
    </location>
    <ligand>
        <name>a divalent metal cation</name>
        <dbReference type="ChEBI" id="CHEBI:60240"/>
        <label>2</label>
    </ligand>
</feature>
<protein>
    <submittedName>
        <fullName evidence="5">TatD DNase family protein</fullName>
    </submittedName>
</protein>
<dbReference type="GO" id="GO:0016788">
    <property type="term" value="F:hydrolase activity, acting on ester bonds"/>
    <property type="evidence" value="ECO:0007669"/>
    <property type="project" value="InterPro"/>
</dbReference>
<dbReference type="RefSeq" id="WP_091913108.1">
    <property type="nucleotide sequence ID" value="NZ_FNLO01000017.1"/>
</dbReference>
<feature type="binding site" evidence="4">
    <location>
        <position position="156"/>
    </location>
    <ligand>
        <name>a divalent metal cation</name>
        <dbReference type="ChEBI" id="CHEBI:60240"/>
        <label>2</label>
    </ligand>
</feature>
<dbReference type="NCBIfam" id="TIGR00010">
    <property type="entry name" value="YchF/TatD family DNA exonuclease"/>
    <property type="match status" value="1"/>
</dbReference>
<accession>A0A1H2PVW5</accession>
<evidence type="ECO:0000256" key="4">
    <source>
        <dbReference type="PIRSR" id="PIRSR005902-1"/>
    </source>
</evidence>
<evidence type="ECO:0000313" key="5">
    <source>
        <dbReference type="EMBL" id="SDV51448.1"/>
    </source>
</evidence>
<dbReference type="CDD" id="cd01310">
    <property type="entry name" value="TatD_DNAse"/>
    <property type="match status" value="1"/>
</dbReference>
<keyword evidence="2 4" id="KW-0479">Metal-binding</keyword>
<dbReference type="PIRSF" id="PIRSF005902">
    <property type="entry name" value="DNase_TatD"/>
    <property type="match status" value="1"/>
</dbReference>
<dbReference type="PANTHER" id="PTHR46124:SF2">
    <property type="entry name" value="D-AMINOACYL-TRNA DEACYLASE"/>
    <property type="match status" value="1"/>
</dbReference>
<dbReference type="SUPFAM" id="SSF51556">
    <property type="entry name" value="Metallo-dependent hydrolases"/>
    <property type="match status" value="1"/>
</dbReference>